<dbReference type="RefSeq" id="WP_335958463.1">
    <property type="nucleotide sequence ID" value="NZ_JAXBLX010000001.1"/>
</dbReference>
<evidence type="ECO:0000313" key="2">
    <source>
        <dbReference type="Proteomes" id="UP001589838"/>
    </source>
</evidence>
<reference evidence="1 2" key="1">
    <citation type="submission" date="2024-09" db="EMBL/GenBank/DDBJ databases">
        <authorList>
            <person name="Sun Q."/>
            <person name="Mori K."/>
        </authorList>
    </citation>
    <scope>NUCLEOTIDE SEQUENCE [LARGE SCALE GENOMIC DNA]</scope>
    <source>
        <strain evidence="1 2">NCAIM B.02610</strain>
    </source>
</reference>
<protein>
    <recommendedName>
        <fullName evidence="3">Heparinase II/III-like protein</fullName>
    </recommendedName>
</protein>
<dbReference type="InterPro" id="IPR008930">
    <property type="entry name" value="Terpenoid_cyclase/PrenylTrfase"/>
</dbReference>
<accession>A0ABV6KGS3</accession>
<evidence type="ECO:0000313" key="1">
    <source>
        <dbReference type="EMBL" id="MFC0471031.1"/>
    </source>
</evidence>
<proteinExistence type="predicted"/>
<comment type="caution">
    <text evidence="1">The sequence shown here is derived from an EMBL/GenBank/DDBJ whole genome shotgun (WGS) entry which is preliminary data.</text>
</comment>
<sequence>MYEKIVEINDRFSAKMIEHQSQDENSKYYGGIINRLTGVASPSHGNTPRVIAAWVASIVNSDSTFFHNKELANRLVGATEYMLANQHSDGTISLGSTNYHSPPDTGFVVVGLSQVHQVLTMYEWEQLRDIKSNIKLFLERSIPALLTGGCHTPNHRWVITAALSFLYQNFSNKELLKRAEEWLAEGLDYTEDGEWTERSNGIYNAVNNVMLYHTARNLNRPELLEPVRKNLDLMQYLIHPSGEVVTDYSGRQDFGTTSNLSNYYLIYRLMAQYDHNPTFAYMADLALEKMAEPSSVDNNAMIGHLLFPFIREETIERSNIPNEYVKVINQTHPRNTYLQKLENAQSYREVLHSSPHLAFGSPIVRYKKENTSVTIMTNTPSILSLRHGEVRLLGIKISTAFSPGVVFFDEYQEIHGGYRLKKVLEKGYNGPIPAEHLSELEKVEENRNPWYLLPHHHRPMTHLQKHELTVDVFPGERSWDIHFTSDAHEEIFTQVTFILGKEGELVGEHLKAGSNPNQSFLTEGSVHYQSGNDSITISDGAYEHWKEVLRDDEHSTDCKHVSVNLMTPIDRWFKLTLS</sequence>
<dbReference type="SUPFAM" id="SSF48239">
    <property type="entry name" value="Terpenoid cyclases/Protein prenyltransferases"/>
    <property type="match status" value="1"/>
</dbReference>
<gene>
    <name evidence="1" type="ORF">ACFFHM_11205</name>
</gene>
<name>A0ABV6KGS3_9BACI</name>
<evidence type="ECO:0008006" key="3">
    <source>
        <dbReference type="Google" id="ProtNLM"/>
    </source>
</evidence>
<dbReference type="Proteomes" id="UP001589838">
    <property type="component" value="Unassembled WGS sequence"/>
</dbReference>
<dbReference type="EMBL" id="JBHLUX010000029">
    <property type="protein sequence ID" value="MFC0471031.1"/>
    <property type="molecule type" value="Genomic_DNA"/>
</dbReference>
<organism evidence="1 2">
    <name type="scientific">Halalkalibacter kiskunsagensis</name>
    <dbReference type="NCBI Taxonomy" id="1548599"/>
    <lineage>
        <taxon>Bacteria</taxon>
        <taxon>Bacillati</taxon>
        <taxon>Bacillota</taxon>
        <taxon>Bacilli</taxon>
        <taxon>Bacillales</taxon>
        <taxon>Bacillaceae</taxon>
        <taxon>Halalkalibacter</taxon>
    </lineage>
</organism>
<keyword evidence="2" id="KW-1185">Reference proteome</keyword>